<dbReference type="InterPro" id="IPR012336">
    <property type="entry name" value="Thioredoxin-like_fold"/>
</dbReference>
<feature type="domain" description="Thioredoxin" evidence="1">
    <location>
        <begin position="56"/>
        <end position="256"/>
    </location>
</feature>
<organism evidence="2 3">
    <name type="scientific">Vibrio mediterranei</name>
    <dbReference type="NCBI Taxonomy" id="689"/>
    <lineage>
        <taxon>Bacteria</taxon>
        <taxon>Pseudomonadati</taxon>
        <taxon>Pseudomonadota</taxon>
        <taxon>Gammaproteobacteria</taxon>
        <taxon>Vibrionales</taxon>
        <taxon>Vibrionaceae</taxon>
        <taxon>Vibrio</taxon>
    </lineage>
</organism>
<geneLocation type="plasmid" evidence="2 3">
    <name>unnamed</name>
</geneLocation>
<reference evidence="3" key="1">
    <citation type="submission" date="2016-12" db="EMBL/GenBank/DDBJ databases">
        <title>Comparative genomic analysis reveals the diversity, evolution, and environmental adaptation strategies of the genus Vibrio.</title>
        <authorList>
            <person name="Lin H."/>
            <person name="Wang X."/>
            <person name="Zhang X.-H."/>
        </authorList>
    </citation>
    <scope>NUCLEOTIDE SEQUENCE [LARGE SCALE GENOMIC DNA]</scope>
    <source>
        <strain evidence="3">QT6D1</strain>
        <plasmid evidence="3">unnamed</plasmid>
    </source>
</reference>
<evidence type="ECO:0000259" key="1">
    <source>
        <dbReference type="PROSITE" id="PS51352"/>
    </source>
</evidence>
<dbReference type="Proteomes" id="UP000197092">
    <property type="component" value="Plasmid unnamed"/>
</dbReference>
<sequence length="261" mass="28968">MKSFISFLLAFLLCALLGAGLSLMYVQTVMMPKFESKTIKDTKADLLAHPEFLQQMANAYQAQQETIQKTQASELVLDQLNAVKQGIVVAKHSDAPVTVVEFFDYQCIFCSKLAPVINDLSQDDQLQFIFHETPIFGSRWPVSTLAAKVGNAVYEAKGMHAYDNYHRALFATGHNEGHLTKQDIHTALADLSLSVDDLTLSDNEVNHTMTLFQTLGFRGTPALIVMPTQHPTADNIHVIFGADPVQIKQAIAQVKQSFKEK</sequence>
<dbReference type="PANTHER" id="PTHR35272">
    <property type="entry name" value="THIOL:DISULFIDE INTERCHANGE PROTEIN DSBC-RELATED"/>
    <property type="match status" value="1"/>
</dbReference>
<dbReference type="AlphaFoldDB" id="A0AAN1FMI0"/>
<keyword evidence="2" id="KW-0614">Plasmid</keyword>
<accession>A0AAN1FMI0</accession>
<dbReference type="PANTHER" id="PTHR35272:SF3">
    <property type="entry name" value="THIOL:DISULFIDE INTERCHANGE PROTEIN DSBC"/>
    <property type="match status" value="1"/>
</dbReference>
<dbReference type="InterPro" id="IPR051470">
    <property type="entry name" value="Thiol:disulfide_interchange"/>
</dbReference>
<evidence type="ECO:0000313" key="3">
    <source>
        <dbReference type="Proteomes" id="UP000197092"/>
    </source>
</evidence>
<dbReference type="RefSeq" id="WP_051868464.1">
    <property type="nucleotide sequence ID" value="NZ_CP018310.1"/>
</dbReference>
<dbReference type="EMBL" id="CP018310">
    <property type="protein sequence ID" value="ASI93414.1"/>
    <property type="molecule type" value="Genomic_DNA"/>
</dbReference>
<gene>
    <name evidence="2" type="ORF">BSZ05_26555</name>
</gene>
<dbReference type="Pfam" id="PF13462">
    <property type="entry name" value="Thioredoxin_4"/>
    <property type="match status" value="1"/>
</dbReference>
<dbReference type="InterPro" id="IPR036249">
    <property type="entry name" value="Thioredoxin-like_sf"/>
</dbReference>
<dbReference type="SUPFAM" id="SSF52833">
    <property type="entry name" value="Thioredoxin-like"/>
    <property type="match status" value="1"/>
</dbReference>
<name>A0AAN1FMI0_9VIBR</name>
<proteinExistence type="predicted"/>
<dbReference type="KEGG" id="vsh:BSZ05_26555"/>
<dbReference type="InterPro" id="IPR013766">
    <property type="entry name" value="Thioredoxin_domain"/>
</dbReference>
<protein>
    <recommendedName>
        <fullName evidence="1">Thioredoxin domain-containing protein</fullName>
    </recommendedName>
</protein>
<dbReference type="Gene3D" id="3.40.30.10">
    <property type="entry name" value="Glutaredoxin"/>
    <property type="match status" value="1"/>
</dbReference>
<evidence type="ECO:0000313" key="2">
    <source>
        <dbReference type="EMBL" id="ASI93414.1"/>
    </source>
</evidence>
<dbReference type="PROSITE" id="PS51352">
    <property type="entry name" value="THIOREDOXIN_2"/>
    <property type="match status" value="1"/>
</dbReference>